<dbReference type="InterPro" id="IPR029993">
    <property type="entry name" value="GAUT"/>
</dbReference>
<evidence type="ECO:0000256" key="1">
    <source>
        <dbReference type="ARBA" id="ARBA00004877"/>
    </source>
</evidence>
<evidence type="ECO:0000256" key="2">
    <source>
        <dbReference type="ARBA" id="ARBA00006351"/>
    </source>
</evidence>
<gene>
    <name evidence="5" type="ORF">SI7747_02002404</name>
    <name evidence="6" type="ORF">SI8410_02002589</name>
</gene>
<name>A0A7I8K2H4_SPIIN</name>
<keyword evidence="7" id="KW-1185">Reference proteome</keyword>
<dbReference type="PANTHER" id="PTHR32116:SF76">
    <property type="entry name" value="GALACTURONOSYLTRANSFERASE 3-RELATED"/>
    <property type="match status" value="1"/>
</dbReference>
<dbReference type="EMBL" id="LR746265">
    <property type="protein sequence ID" value="CAA7391249.1"/>
    <property type="molecule type" value="Genomic_DNA"/>
</dbReference>
<dbReference type="Pfam" id="PF01501">
    <property type="entry name" value="Glyco_transf_8"/>
    <property type="match status" value="1"/>
</dbReference>
<evidence type="ECO:0000256" key="4">
    <source>
        <dbReference type="RuleBase" id="RU362027"/>
    </source>
</evidence>
<dbReference type="GO" id="GO:0071555">
    <property type="term" value="P:cell wall organization"/>
    <property type="evidence" value="ECO:0007669"/>
    <property type="project" value="UniProtKB-KW"/>
</dbReference>
<sequence length="400" mass="46585">MGRILLKAKDRLYSCAAVARKLRAMLQYEEDNVLAVKRRSTFLIQLAAKTVPKPLHCLSLLLTTDYFSHGYTGKEMLNSDRLEDRSLYHYAIFSDNVLATSVVVNSTASHAKDPEKHVFHIVTDGLNFAAMKMWFLVNSPPDVTIHVENIDDFKWLNSSYCSVLRQLESSRIKEYYFKSDHPSSLSDGHENLKYRNPKYLSMLNHLRFYMPEVYPKLDKILFLDDDVVVQKDLTPLWSVDMKGMVNGAVETCKESFHRFDTYLNFSNPLISKNFDPRACGWAFGMNMFDLEAWKKHNITGIYHYWQDQNEDRTLWKLGSLPPGLITFYNLTYPLDRRWHVLGLGYDSGVEVKEVDGAAVVHYNGNYKPWLDLGIVRFRKYWSKFVKFDNPYLRACRAVFD</sequence>
<comment type="pathway">
    <text evidence="1 4">Glycan metabolism; pectin biosynthesis.</text>
</comment>
<dbReference type="AlphaFoldDB" id="A0A7I8K2H4"/>
<keyword evidence="3 4" id="KW-0328">Glycosyltransferase</keyword>
<protein>
    <recommendedName>
        <fullName evidence="4">Hexosyltransferase</fullName>
        <ecNumber evidence="4">2.4.1.-</ecNumber>
    </recommendedName>
</protein>
<comment type="similarity">
    <text evidence="2 4">Belongs to the glycosyltransferase 8 family.</text>
</comment>
<dbReference type="Proteomes" id="UP000663760">
    <property type="component" value="Chromosome 2"/>
</dbReference>
<evidence type="ECO:0000256" key="3">
    <source>
        <dbReference type="ARBA" id="ARBA00022676"/>
    </source>
</evidence>
<dbReference type="InterPro" id="IPR029044">
    <property type="entry name" value="Nucleotide-diphossugar_trans"/>
</dbReference>
<dbReference type="SUPFAM" id="SSF53448">
    <property type="entry name" value="Nucleotide-diphospho-sugar transferases"/>
    <property type="match status" value="1"/>
</dbReference>
<dbReference type="UniPathway" id="UPA00845"/>
<evidence type="ECO:0000313" key="6">
    <source>
        <dbReference type="EMBL" id="CAA7391249.1"/>
    </source>
</evidence>
<dbReference type="CDD" id="cd06429">
    <property type="entry name" value="GT8_like_1"/>
    <property type="match status" value="1"/>
</dbReference>
<evidence type="ECO:0000313" key="5">
    <source>
        <dbReference type="EMBL" id="CAA2616176.1"/>
    </source>
</evidence>
<dbReference type="EC" id="2.4.1.-" evidence="4"/>
<comment type="subcellular location">
    <subcellularLocation>
        <location evidence="4">Golgi apparatus membrane</location>
        <topology evidence="4">Single-pass type II membrane protein</topology>
    </subcellularLocation>
</comment>
<dbReference type="PANTHER" id="PTHR32116">
    <property type="entry name" value="GALACTURONOSYLTRANSFERASE 4-RELATED"/>
    <property type="match status" value="1"/>
</dbReference>
<organism evidence="6 7">
    <name type="scientific">Spirodela intermedia</name>
    <name type="common">Intermediate duckweed</name>
    <dbReference type="NCBI Taxonomy" id="51605"/>
    <lineage>
        <taxon>Eukaryota</taxon>
        <taxon>Viridiplantae</taxon>
        <taxon>Streptophyta</taxon>
        <taxon>Embryophyta</taxon>
        <taxon>Tracheophyta</taxon>
        <taxon>Spermatophyta</taxon>
        <taxon>Magnoliopsida</taxon>
        <taxon>Liliopsida</taxon>
        <taxon>Araceae</taxon>
        <taxon>Lemnoideae</taxon>
        <taxon>Spirodela</taxon>
    </lineage>
</organism>
<keyword evidence="4" id="KW-0961">Cell wall biogenesis/degradation</keyword>
<keyword evidence="4" id="KW-0333">Golgi apparatus</keyword>
<keyword evidence="3 4" id="KW-0808">Transferase</keyword>
<dbReference type="Gene3D" id="3.90.550.10">
    <property type="entry name" value="Spore Coat Polysaccharide Biosynthesis Protein SpsA, Chain A"/>
    <property type="match status" value="1"/>
</dbReference>
<accession>A0A7I8K2H4</accession>
<dbReference type="EMBL" id="LR743589">
    <property type="protein sequence ID" value="CAA2616176.1"/>
    <property type="molecule type" value="Genomic_DNA"/>
</dbReference>
<dbReference type="GO" id="GO:0045489">
    <property type="term" value="P:pectin biosynthetic process"/>
    <property type="evidence" value="ECO:0007669"/>
    <property type="project" value="UniProtKB-UniPathway"/>
</dbReference>
<dbReference type="GO" id="GO:0047262">
    <property type="term" value="F:polygalacturonate 4-alpha-galacturonosyltransferase activity"/>
    <property type="evidence" value="ECO:0007669"/>
    <property type="project" value="InterPro"/>
</dbReference>
<dbReference type="OrthoDB" id="411524at2759"/>
<dbReference type="GO" id="GO:0000139">
    <property type="term" value="C:Golgi membrane"/>
    <property type="evidence" value="ECO:0007669"/>
    <property type="project" value="UniProtKB-SubCell"/>
</dbReference>
<evidence type="ECO:0000313" key="7">
    <source>
        <dbReference type="Proteomes" id="UP000663760"/>
    </source>
</evidence>
<reference evidence="6" key="1">
    <citation type="submission" date="2020-02" db="EMBL/GenBank/DDBJ databases">
        <authorList>
            <person name="Scholz U."/>
            <person name="Mascher M."/>
            <person name="Fiebig A."/>
        </authorList>
    </citation>
    <scope>NUCLEOTIDE SEQUENCE</scope>
</reference>
<proteinExistence type="inferred from homology"/>
<dbReference type="InterPro" id="IPR002495">
    <property type="entry name" value="Glyco_trans_8"/>
</dbReference>